<dbReference type="Gene3D" id="1.25.40.10">
    <property type="entry name" value="Tetratricopeptide repeat domain"/>
    <property type="match status" value="1"/>
</dbReference>
<dbReference type="Pfam" id="PF07721">
    <property type="entry name" value="TPR_4"/>
    <property type="match status" value="1"/>
</dbReference>
<evidence type="ECO:0000259" key="3">
    <source>
        <dbReference type="PROSITE" id="PS51755"/>
    </source>
</evidence>
<reference evidence="4 5" key="1">
    <citation type="submission" date="2024-02" db="EMBL/GenBank/DDBJ databases">
        <title>Adaptive strategies in a cosmopolitan and abundant soil bacterium.</title>
        <authorList>
            <person name="Carini P."/>
        </authorList>
    </citation>
    <scope>NUCLEOTIDE SEQUENCE [LARGE SCALE GENOMIC DNA]</scope>
    <source>
        <strain evidence="4 5">AZCC 1608</strain>
    </source>
</reference>
<evidence type="ECO:0000256" key="1">
    <source>
        <dbReference type="ARBA" id="ARBA00023125"/>
    </source>
</evidence>
<dbReference type="Proteomes" id="UP001364224">
    <property type="component" value="Unassembled WGS sequence"/>
</dbReference>
<dbReference type="SUPFAM" id="SSF52540">
    <property type="entry name" value="P-loop containing nucleoside triphosphate hydrolases"/>
    <property type="match status" value="1"/>
</dbReference>
<dbReference type="SUPFAM" id="SSF48452">
    <property type="entry name" value="TPR-like"/>
    <property type="match status" value="1"/>
</dbReference>
<protein>
    <submittedName>
        <fullName evidence="4">ATPase/DNA-binding winged helix-turn-helix (WHTH) protein</fullName>
    </submittedName>
</protein>
<dbReference type="CDD" id="cd00383">
    <property type="entry name" value="trans_reg_C"/>
    <property type="match status" value="1"/>
</dbReference>
<dbReference type="SMART" id="SM00862">
    <property type="entry name" value="Trans_reg_C"/>
    <property type="match status" value="1"/>
</dbReference>
<dbReference type="InterPro" id="IPR001867">
    <property type="entry name" value="OmpR/PhoB-type_DNA-bd"/>
</dbReference>
<keyword evidence="1 2" id="KW-0238">DNA-binding</keyword>
<feature type="DNA-binding region" description="OmpR/PhoB-type" evidence="2">
    <location>
        <begin position="5"/>
        <end position="103"/>
    </location>
</feature>
<organism evidence="4 5">
    <name type="scientific">Bradyrhizobium algeriense</name>
    <dbReference type="NCBI Taxonomy" id="634784"/>
    <lineage>
        <taxon>Bacteria</taxon>
        <taxon>Pseudomonadati</taxon>
        <taxon>Pseudomonadota</taxon>
        <taxon>Alphaproteobacteria</taxon>
        <taxon>Hyphomicrobiales</taxon>
        <taxon>Nitrobacteraceae</taxon>
        <taxon>Bradyrhizobium</taxon>
    </lineage>
</organism>
<dbReference type="InterPro" id="IPR011717">
    <property type="entry name" value="TPR-4"/>
</dbReference>
<dbReference type="EMBL" id="JAZHRV010000001">
    <property type="protein sequence ID" value="MEH2557528.1"/>
    <property type="molecule type" value="Genomic_DNA"/>
</dbReference>
<dbReference type="Gene3D" id="3.40.50.300">
    <property type="entry name" value="P-loop containing nucleotide triphosphate hydrolases"/>
    <property type="match status" value="1"/>
</dbReference>
<dbReference type="InterPro" id="IPR002182">
    <property type="entry name" value="NB-ARC"/>
</dbReference>
<evidence type="ECO:0000313" key="5">
    <source>
        <dbReference type="Proteomes" id="UP001364224"/>
    </source>
</evidence>
<gene>
    <name evidence="4" type="ORF">V1286_005057</name>
</gene>
<dbReference type="InterPro" id="IPR058852">
    <property type="entry name" value="HTH_77"/>
</dbReference>
<comment type="caution">
    <text evidence="4">The sequence shown here is derived from an EMBL/GenBank/DDBJ whole genome shotgun (WGS) entry which is preliminary data.</text>
</comment>
<proteinExistence type="predicted"/>
<evidence type="ECO:0000313" key="4">
    <source>
        <dbReference type="EMBL" id="MEH2557528.1"/>
    </source>
</evidence>
<dbReference type="PANTHER" id="PTHR47691:SF3">
    <property type="entry name" value="HTH-TYPE TRANSCRIPTIONAL REGULATOR RV0890C-RELATED"/>
    <property type="match status" value="1"/>
</dbReference>
<dbReference type="PROSITE" id="PS51755">
    <property type="entry name" value="OMPR_PHOB"/>
    <property type="match status" value="1"/>
</dbReference>
<dbReference type="Pfam" id="PF00486">
    <property type="entry name" value="Trans_reg_C"/>
    <property type="match status" value="1"/>
</dbReference>
<dbReference type="InterPro" id="IPR027417">
    <property type="entry name" value="P-loop_NTPase"/>
</dbReference>
<dbReference type="Pfam" id="PF00931">
    <property type="entry name" value="NB-ARC"/>
    <property type="match status" value="1"/>
</dbReference>
<dbReference type="InterPro" id="IPR036388">
    <property type="entry name" value="WH-like_DNA-bd_sf"/>
</dbReference>
<sequence>MSSALPCVEFGPFRLFPSQRRLVKQDAHVQLGGRALDLLILLIENAGSIMSKQQLTAEVWPDVTVEESSLRVHIANLRKALGDGRDGANYIANVPGRGYCFVGQVDRRNAALEPISFDPPPERVSGLPRRPARVIGRDDDVRVIAELLASHRFTTIHGPGGIGKTTVALAVAHQEIEQFEDGICFLDLGLLRALDSVPHTMAGSLGLMVQSGDPTSSIIGHLRDRQMLLVLDSCEHVVDSAAAITEAIFQGAARVGILVTSRESLRVEGEHVYALSPLSVPPPDRTISVDQLLEYSSARLFLERAVAGGHRRELSGPDAQIVGSICRKLDGIALAVELAAGRVSTHGLRETAELLDSRMKLLWQGRRTAMPRHQTLNATLEWSHDLIPDRERIVLRRLSVFVGPFTLEEAQSVAADDHTDRGRVVEALADLVGKSLVFIDTHKELRRYRLLDTTRAYSQVKLAESGEADAITRRHALYYQEWLARSESGSPITQQPFNAQGAEHLGNIRAALEWSFSETGDAKLGVQLAASSARLFVGLSLLGECQKWCECALGFLDDATRGSRCEMMLLTELGYSLMFTRGNSEQARSALERAFEIAETLDDGVYQFRLLSGLHMYDRRIGNIAGLLPTALRGEAVARDLGDLTAIVAAQVMKGVSHHLSGNLIEARTALAASLRLPASFDRVGANFFGFHRDPEMVLARTMWLQGFPDQAVETAHAAESLEQHDPVTACLALIWGASVFHWTGDLATVEDYVERLVQHAGEHSLSPYRSVGIGLKGDILVRRGELEAGIRLLRESLNDLHVEKYRLYTPWLSCTLAEGLAADGQLDQALDLMREIAPLSRQTAVYNAPELLRVHGDLLAQATDLRGAESCFLQSLTIAGNQHALSWRLRTSTSFARFLVRQDRLPEARVILDEVYAHFTEGFETADLRRAKALLDELGRHVTD</sequence>
<dbReference type="InterPro" id="IPR016032">
    <property type="entry name" value="Sig_transdc_resp-reg_C-effctor"/>
</dbReference>
<keyword evidence="5" id="KW-1185">Reference proteome</keyword>
<accession>A0ABU8BHT3</accession>
<feature type="domain" description="OmpR/PhoB-type" evidence="3">
    <location>
        <begin position="5"/>
        <end position="103"/>
    </location>
</feature>
<name>A0ABU8BHT3_9BRAD</name>
<dbReference type="Pfam" id="PF25872">
    <property type="entry name" value="HTH_77"/>
    <property type="match status" value="1"/>
</dbReference>
<dbReference type="InterPro" id="IPR011990">
    <property type="entry name" value="TPR-like_helical_dom_sf"/>
</dbReference>
<dbReference type="SUPFAM" id="SSF46894">
    <property type="entry name" value="C-terminal effector domain of the bipartite response regulators"/>
    <property type="match status" value="1"/>
</dbReference>
<dbReference type="PANTHER" id="PTHR47691">
    <property type="entry name" value="REGULATOR-RELATED"/>
    <property type="match status" value="1"/>
</dbReference>
<dbReference type="RefSeq" id="WP_334483823.1">
    <property type="nucleotide sequence ID" value="NZ_JAZHRV010000001.1"/>
</dbReference>
<dbReference type="Gene3D" id="1.10.10.10">
    <property type="entry name" value="Winged helix-like DNA-binding domain superfamily/Winged helix DNA-binding domain"/>
    <property type="match status" value="1"/>
</dbReference>
<evidence type="ECO:0000256" key="2">
    <source>
        <dbReference type="PROSITE-ProRule" id="PRU01091"/>
    </source>
</evidence>